<dbReference type="PANTHER" id="PTHR35936:SF17">
    <property type="entry name" value="ARGININE-BINDING EXTRACELLULAR PROTEIN ARTP"/>
    <property type="match status" value="1"/>
</dbReference>
<evidence type="ECO:0000313" key="4">
    <source>
        <dbReference type="EMBL" id="KFI82338.1"/>
    </source>
</evidence>
<name>A0A087CGD8_9BIFI</name>
<dbReference type="Gene3D" id="3.40.190.10">
    <property type="entry name" value="Periplasmic binding protein-like II"/>
    <property type="match status" value="2"/>
</dbReference>
<reference evidence="4 5" key="1">
    <citation type="submission" date="2014-03" db="EMBL/GenBank/DDBJ databases">
        <title>Genomics of Bifidobacteria.</title>
        <authorList>
            <person name="Ventura M."/>
            <person name="Milani C."/>
            <person name="Lugli G.A."/>
        </authorList>
    </citation>
    <scope>NUCLEOTIDE SEQUENCE [LARGE SCALE GENOMIC DNA]</scope>
    <source>
        <strain evidence="4 5">LMG 21775</strain>
    </source>
</reference>
<organism evidence="4 5">
    <name type="scientific">Bifidobacterium psychraerophilum</name>
    <dbReference type="NCBI Taxonomy" id="218140"/>
    <lineage>
        <taxon>Bacteria</taxon>
        <taxon>Bacillati</taxon>
        <taxon>Actinomycetota</taxon>
        <taxon>Actinomycetes</taxon>
        <taxon>Bifidobacteriales</taxon>
        <taxon>Bifidobacteriaceae</taxon>
        <taxon>Bifidobacterium</taxon>
    </lineage>
</organism>
<feature type="domain" description="Solute-binding protein family 3/N-terminal" evidence="3">
    <location>
        <begin position="72"/>
        <end position="299"/>
    </location>
</feature>
<evidence type="ECO:0000256" key="2">
    <source>
        <dbReference type="SAM" id="SignalP"/>
    </source>
</evidence>
<dbReference type="PANTHER" id="PTHR35936">
    <property type="entry name" value="MEMBRANE-BOUND LYTIC MUREIN TRANSGLYCOSYLASE F"/>
    <property type="match status" value="1"/>
</dbReference>
<dbReference type="PROSITE" id="PS51257">
    <property type="entry name" value="PROKAR_LIPOPROTEIN"/>
    <property type="match status" value="1"/>
</dbReference>
<dbReference type="Proteomes" id="UP000029050">
    <property type="component" value="Unassembled WGS sequence"/>
</dbReference>
<keyword evidence="1 2" id="KW-0732">Signal</keyword>
<dbReference type="RefSeq" id="WP_033498183.1">
    <property type="nucleotide sequence ID" value="NZ_JGZI01000009.1"/>
</dbReference>
<accession>A0A087CGD8</accession>
<feature type="chain" id="PRO_5039234068" evidence="2">
    <location>
        <begin position="24"/>
        <end position="313"/>
    </location>
</feature>
<dbReference type="SMART" id="SM00062">
    <property type="entry name" value="PBPb"/>
    <property type="match status" value="1"/>
</dbReference>
<gene>
    <name evidence="4" type="ORF">BPSY_1189</name>
</gene>
<dbReference type="InterPro" id="IPR001638">
    <property type="entry name" value="Solute-binding_3/MltF_N"/>
</dbReference>
<dbReference type="eggNOG" id="COG0834">
    <property type="taxonomic scope" value="Bacteria"/>
</dbReference>
<proteinExistence type="predicted"/>
<feature type="signal peptide" evidence="2">
    <location>
        <begin position="1"/>
        <end position="23"/>
    </location>
</feature>
<dbReference type="SUPFAM" id="SSF53850">
    <property type="entry name" value="Periplasmic binding protein-like II"/>
    <property type="match status" value="1"/>
</dbReference>
<evidence type="ECO:0000259" key="3">
    <source>
        <dbReference type="SMART" id="SM00062"/>
    </source>
</evidence>
<dbReference type="Pfam" id="PF00497">
    <property type="entry name" value="SBP_bac_3"/>
    <property type="match status" value="1"/>
</dbReference>
<dbReference type="OrthoDB" id="4633994at2"/>
<evidence type="ECO:0000256" key="1">
    <source>
        <dbReference type="ARBA" id="ARBA00022729"/>
    </source>
</evidence>
<dbReference type="AlphaFoldDB" id="A0A087CGD8"/>
<evidence type="ECO:0000313" key="5">
    <source>
        <dbReference type="Proteomes" id="UP000029050"/>
    </source>
</evidence>
<keyword evidence="5" id="KW-1185">Reference proteome</keyword>
<dbReference type="EMBL" id="JGZI01000009">
    <property type="protein sequence ID" value="KFI82338.1"/>
    <property type="molecule type" value="Genomic_DNA"/>
</dbReference>
<dbReference type="GeneID" id="98300396"/>
<comment type="caution">
    <text evidence="4">The sequence shown here is derived from an EMBL/GenBank/DDBJ whole genome shotgun (WGS) entry which is preliminary data.</text>
</comment>
<dbReference type="STRING" id="218140.BPSY_1189"/>
<protein>
    <submittedName>
        <fullName evidence="4">ABC transporter substrate-binding protein</fullName>
    </submittedName>
</protein>
<dbReference type="CDD" id="cd01004">
    <property type="entry name" value="PBP2_MidA_like"/>
    <property type="match status" value="1"/>
</dbReference>
<sequence length="313" mass="32316">MTLGKIKGIASAMLSGALIVAMAGCGTTDSSESSASGTSGAGATPSAYDVSGISKDDSIASLVPSYIAKDGKLTVGMDTSYAPAEFLDSDGKTPIGYDVDLVNAISKVLGLTPDPQTATFDSIIPSIGTKYDIGVSSFTVTKERSEAVDFVTYFKAGMTYAVQKGNPQKVDATDLCGIKLGVQTGTTEEEEANSANKACTDKGKDAIDVQSYKQQTDVTTALVTGKVDALYADSPVTGYAIEQTGDKLQKLGEDQGVAPQAVAIKKGDSATDQAIQQAIQKLIDDGTYTKILKAWGAQSGAIEKAEINPTASE</sequence>